<dbReference type="Proteomes" id="UP000657385">
    <property type="component" value="Unassembled WGS sequence"/>
</dbReference>
<dbReference type="AlphaFoldDB" id="A0A931B6U8"/>
<dbReference type="EMBL" id="JADPRT010000008">
    <property type="protein sequence ID" value="MBF9070537.1"/>
    <property type="molecule type" value="Genomic_DNA"/>
</dbReference>
<name>A0A931B6U8_9ACTN</name>
<gene>
    <name evidence="1" type="ORF">I2501_21160</name>
</gene>
<protein>
    <submittedName>
        <fullName evidence="1">Uncharacterized protein</fullName>
    </submittedName>
</protein>
<comment type="caution">
    <text evidence="1">The sequence shown here is derived from an EMBL/GenBank/DDBJ whole genome shotgun (WGS) entry which is preliminary data.</text>
</comment>
<dbReference type="RefSeq" id="WP_196195743.1">
    <property type="nucleotide sequence ID" value="NZ_JADPRT010000008.1"/>
</dbReference>
<accession>A0A931B6U8</accession>
<evidence type="ECO:0000313" key="2">
    <source>
        <dbReference type="Proteomes" id="UP000657385"/>
    </source>
</evidence>
<reference evidence="1" key="1">
    <citation type="submission" date="2020-11" db="EMBL/GenBank/DDBJ databases">
        <title>Isolation and identification of active actinomycetes.</title>
        <authorList>
            <person name="Yu B."/>
        </authorList>
    </citation>
    <scope>NUCLEOTIDE SEQUENCE</scope>
    <source>
        <strain evidence="1">NEAU-YB345</strain>
    </source>
</reference>
<keyword evidence="2" id="KW-1185">Reference proteome</keyword>
<organism evidence="1 2">
    <name type="scientific">Streptacidiphilus fuscans</name>
    <dbReference type="NCBI Taxonomy" id="2789292"/>
    <lineage>
        <taxon>Bacteria</taxon>
        <taxon>Bacillati</taxon>
        <taxon>Actinomycetota</taxon>
        <taxon>Actinomycetes</taxon>
        <taxon>Kitasatosporales</taxon>
        <taxon>Streptomycetaceae</taxon>
        <taxon>Streptacidiphilus</taxon>
    </lineage>
</organism>
<evidence type="ECO:0000313" key="1">
    <source>
        <dbReference type="EMBL" id="MBF9070537.1"/>
    </source>
</evidence>
<proteinExistence type="predicted"/>
<sequence length="137" mass="13902">MVGALLDTLVDLVTVPERQGLEAVDILRLRGGCGGVLHDVPAPPPRNGRQAATGAGPCTRTGAGAVGSTLSFLVPFGTAEAWQLPGSSCRRICVPGPEYDWLLPPGDGLGRAGLTDPGQLSEALGEAARTLAVCDGC</sequence>